<name>A0ACC2LTQ2_PERAE</name>
<protein>
    <submittedName>
        <fullName evidence="1">Uncharacterized protein</fullName>
    </submittedName>
</protein>
<reference evidence="1 2" key="1">
    <citation type="journal article" date="2022" name="Hortic Res">
        <title>A haplotype resolved chromosomal level avocado genome allows analysis of novel avocado genes.</title>
        <authorList>
            <person name="Nath O."/>
            <person name="Fletcher S.J."/>
            <person name="Hayward A."/>
            <person name="Shaw L.M."/>
            <person name="Masouleh A.K."/>
            <person name="Furtado A."/>
            <person name="Henry R.J."/>
            <person name="Mitter N."/>
        </authorList>
    </citation>
    <scope>NUCLEOTIDE SEQUENCE [LARGE SCALE GENOMIC DNA]</scope>
    <source>
        <strain evidence="2">cv. Hass</strain>
    </source>
</reference>
<gene>
    <name evidence="1" type="ORF">MRB53_011062</name>
</gene>
<dbReference type="EMBL" id="CM056811">
    <property type="protein sequence ID" value="KAJ8636795.1"/>
    <property type="molecule type" value="Genomic_DNA"/>
</dbReference>
<organism evidence="1 2">
    <name type="scientific">Persea americana</name>
    <name type="common">Avocado</name>
    <dbReference type="NCBI Taxonomy" id="3435"/>
    <lineage>
        <taxon>Eukaryota</taxon>
        <taxon>Viridiplantae</taxon>
        <taxon>Streptophyta</taxon>
        <taxon>Embryophyta</taxon>
        <taxon>Tracheophyta</taxon>
        <taxon>Spermatophyta</taxon>
        <taxon>Magnoliopsida</taxon>
        <taxon>Magnoliidae</taxon>
        <taxon>Laurales</taxon>
        <taxon>Lauraceae</taxon>
        <taxon>Persea</taxon>
    </lineage>
</organism>
<sequence length="226" mass="24709">MISQSSANSMAQQEDGWPLGLQPLNTRVGLVRNRDFSGSTSFSTFITGSPSSSTVSSSDLDTESTGSFFPDKSTTLGNLIGVSTVLDPSGRTVRGRKPEPFDCKKQYRSRTWFCLCTKACGNGNSPNNPPSLGHFLEVERRAANVYRRNYNSVSYEHHEFPEIQFSPNQNSLFSDGQIAPPQAGVDGTVIQTQFFRSDVEGRPGRDLNHANGIPILFSCMCGQPTN</sequence>
<keyword evidence="2" id="KW-1185">Reference proteome</keyword>
<evidence type="ECO:0000313" key="2">
    <source>
        <dbReference type="Proteomes" id="UP001234297"/>
    </source>
</evidence>
<comment type="caution">
    <text evidence="1">The sequence shown here is derived from an EMBL/GenBank/DDBJ whole genome shotgun (WGS) entry which is preliminary data.</text>
</comment>
<accession>A0ACC2LTQ2</accession>
<evidence type="ECO:0000313" key="1">
    <source>
        <dbReference type="EMBL" id="KAJ8636795.1"/>
    </source>
</evidence>
<dbReference type="Proteomes" id="UP001234297">
    <property type="component" value="Chromosome 3"/>
</dbReference>
<proteinExistence type="predicted"/>